<comment type="caution">
    <text evidence="1">The sequence shown here is derived from an EMBL/GenBank/DDBJ whole genome shotgun (WGS) entry which is preliminary data.</text>
</comment>
<gene>
    <name evidence="1" type="ORF">Tci_626527</name>
</gene>
<organism evidence="1">
    <name type="scientific">Tanacetum cinerariifolium</name>
    <name type="common">Dalmatian daisy</name>
    <name type="synonym">Chrysanthemum cinerariifolium</name>
    <dbReference type="NCBI Taxonomy" id="118510"/>
    <lineage>
        <taxon>Eukaryota</taxon>
        <taxon>Viridiplantae</taxon>
        <taxon>Streptophyta</taxon>
        <taxon>Embryophyta</taxon>
        <taxon>Tracheophyta</taxon>
        <taxon>Spermatophyta</taxon>
        <taxon>Magnoliopsida</taxon>
        <taxon>eudicotyledons</taxon>
        <taxon>Gunneridae</taxon>
        <taxon>Pentapetalae</taxon>
        <taxon>asterids</taxon>
        <taxon>campanulids</taxon>
        <taxon>Asterales</taxon>
        <taxon>Asteraceae</taxon>
        <taxon>Asteroideae</taxon>
        <taxon>Anthemideae</taxon>
        <taxon>Anthemidinae</taxon>
        <taxon>Tanacetum</taxon>
    </lineage>
</organism>
<feature type="non-terminal residue" evidence="1">
    <location>
        <position position="1"/>
    </location>
</feature>
<accession>A0A699JSA9</accession>
<proteinExistence type="predicted"/>
<dbReference type="EMBL" id="BKCJ010443007">
    <property type="protein sequence ID" value="GFA54555.1"/>
    <property type="molecule type" value="Genomic_DNA"/>
</dbReference>
<name>A0A699JSA9_TANCI</name>
<reference evidence="1" key="1">
    <citation type="journal article" date="2019" name="Sci. Rep.">
        <title>Draft genome of Tanacetum cinerariifolium, the natural source of mosquito coil.</title>
        <authorList>
            <person name="Yamashiro T."/>
            <person name="Shiraishi A."/>
            <person name="Satake H."/>
            <person name="Nakayama K."/>
        </authorList>
    </citation>
    <scope>NUCLEOTIDE SEQUENCE</scope>
</reference>
<dbReference type="AlphaFoldDB" id="A0A699JSA9"/>
<sequence>KWIATESEEDPTKKLVHASTIIRLDPDEPDKEEKMKKAVKETKLLAMSRPEVIKVIHKEAKKLKIDLKEAISTKAGETFKKAQDADHEVLKREHYKKVKSLTELNKRKAKEYMNNDKRKFDVHNLFKFTDFGITELDGLGPIIQKKKKFVVKDLMISLSKRYDRLKKTLEELGIQYALPASVPEQVSSQTSGRKRKHMELEPEINVPRLECNRSLPEGVPFVNNMVIEEPKYEIFFTDVFGLIIQKKKNSIIKDLMTSLSKRYERLKKIYEELGIHYALPAPVPEQASSQTLGRKRKHMELEPEVKVPGLECNRSLLKGVPFVNNMVIEEPEYGIFFTDVFGD</sequence>
<evidence type="ECO:0000313" key="1">
    <source>
        <dbReference type="EMBL" id="GFA54555.1"/>
    </source>
</evidence>
<protein>
    <submittedName>
        <fullName evidence="1">Uncharacterized protein</fullName>
    </submittedName>
</protein>